<comment type="similarity">
    <text evidence="12">Belongs to the short-chain dehydrogenases/reductases (SDR) family.</text>
</comment>
<dbReference type="PROSITE" id="PS00061">
    <property type="entry name" value="ADH_SHORT"/>
    <property type="match status" value="1"/>
</dbReference>
<evidence type="ECO:0000256" key="11">
    <source>
        <dbReference type="ARBA" id="ARBA00023160"/>
    </source>
</evidence>
<feature type="binding site" evidence="12">
    <location>
        <position position="693"/>
    </location>
    <ligand>
        <name>substrate</name>
    </ligand>
</feature>
<dbReference type="GO" id="GO:0005789">
    <property type="term" value="C:endoplasmic reticulum membrane"/>
    <property type="evidence" value="ECO:0007669"/>
    <property type="project" value="UniProtKB-SubCell"/>
</dbReference>
<dbReference type="Gene3D" id="3.40.800.20">
    <property type="entry name" value="Histone deacetylase domain"/>
    <property type="match status" value="1"/>
</dbReference>
<dbReference type="InterPro" id="IPR027533">
    <property type="entry name" value="3_ketoreductase_fungal"/>
</dbReference>
<feature type="active site" description="Proton acceptor" evidence="12">
    <location>
        <position position="706"/>
    </location>
</feature>
<evidence type="ECO:0000256" key="12">
    <source>
        <dbReference type="HAMAP-Rule" id="MF_03107"/>
    </source>
</evidence>
<keyword evidence="8 12" id="KW-0560">Oxidoreductase</keyword>
<dbReference type="Pfam" id="PF00850">
    <property type="entry name" value="Hist_deacetyl"/>
    <property type="match status" value="1"/>
</dbReference>
<evidence type="ECO:0000256" key="3">
    <source>
        <dbReference type="ARBA" id="ARBA00022692"/>
    </source>
</evidence>
<dbReference type="OrthoDB" id="73273at2759"/>
<accession>A0A9Q5HTR1</accession>
<evidence type="ECO:0000259" key="13">
    <source>
        <dbReference type="Pfam" id="PF00850"/>
    </source>
</evidence>
<dbReference type="GO" id="GO:0141040">
    <property type="term" value="F:very-long-chain 3-oxoacyl-CoA reductase activity"/>
    <property type="evidence" value="ECO:0007669"/>
    <property type="project" value="UniProtKB-EC"/>
</dbReference>
<gene>
    <name evidence="14" type="ORF">A7U60_g7177</name>
</gene>
<keyword evidence="7 12" id="KW-1133">Transmembrane helix</keyword>
<evidence type="ECO:0000256" key="7">
    <source>
        <dbReference type="ARBA" id="ARBA00022989"/>
    </source>
</evidence>
<evidence type="ECO:0000256" key="1">
    <source>
        <dbReference type="ARBA" id="ARBA00005194"/>
    </source>
</evidence>
<protein>
    <recommendedName>
        <fullName evidence="12">Very-long-chain 3-oxoacyl-CoA reductase</fullName>
        <ecNumber evidence="12">1.1.1.330</ecNumber>
    </recommendedName>
    <alternativeName>
        <fullName evidence="12">3-ketoacyl-CoA reductase</fullName>
        <shortName evidence="12">3-ketoreductase</shortName>
        <shortName evidence="12">KAR</shortName>
    </alternativeName>
    <alternativeName>
        <fullName evidence="12">Microsomal beta-keto-reductase</fullName>
    </alternativeName>
</protein>
<comment type="function">
    <text evidence="12">Component of the microsomal membrane bound fatty acid elongation system, which produces the 26-carbon very long-chain fatty acids (VLCFA) from palmitate. Catalyzes the reduction of the 3-ketoacyl-CoA intermediate that is formed in each cycle of fatty acid elongation. VLCFAs serve as precursors for ceramide and sphingolipids.</text>
</comment>
<keyword evidence="9 12" id="KW-0443">Lipid metabolism</keyword>
<dbReference type="SUPFAM" id="SSF52768">
    <property type="entry name" value="Arginase/deacetylase"/>
    <property type="match status" value="1"/>
</dbReference>
<dbReference type="Proteomes" id="UP000757232">
    <property type="component" value="Unassembled WGS sequence"/>
</dbReference>
<dbReference type="InterPro" id="IPR020904">
    <property type="entry name" value="Sc_DH/Rdtase_CS"/>
</dbReference>
<proteinExistence type="inferred from homology"/>
<dbReference type="GO" id="GO:0030497">
    <property type="term" value="P:fatty acid elongation"/>
    <property type="evidence" value="ECO:0007669"/>
    <property type="project" value="UniProtKB-UniRule"/>
</dbReference>
<dbReference type="InterPro" id="IPR037138">
    <property type="entry name" value="His_deacetylse_dom_sf"/>
</dbReference>
<dbReference type="PANTHER" id="PTHR43086:SF2">
    <property type="entry name" value="HYDROXYSTEROID DEHYDROGENASE-LIKE PROTEIN 1"/>
    <property type="match status" value="1"/>
</dbReference>
<dbReference type="AlphaFoldDB" id="A0A9Q5HTR1"/>
<dbReference type="HAMAP" id="MF_03107">
    <property type="entry name" value="3_ketoreductase"/>
    <property type="match status" value="1"/>
</dbReference>
<dbReference type="FunFam" id="3.40.50.720:FF:000137">
    <property type="entry name" value="Hydroxysteroid (17-beta) dehydrogenase 3"/>
    <property type="match status" value="1"/>
</dbReference>
<dbReference type="InterPro" id="IPR036291">
    <property type="entry name" value="NAD(P)-bd_dom_sf"/>
</dbReference>
<keyword evidence="5 12" id="KW-0276">Fatty acid metabolism</keyword>
<evidence type="ECO:0000256" key="6">
    <source>
        <dbReference type="ARBA" id="ARBA00022857"/>
    </source>
</evidence>
<sequence length="837" mass="91533">MYFSPSPYRIRKTQHHITVGGMPSSPAQTKVDRTGYVVSQDLVSSLLPSNKNRSFLVHSLTRSLGLLSTSSSPSPVETSTSVGCQDERTRILQIIRPRLATVQELCLYHDRDYVDFVLQDGRGDRKGAASCQRENEKSLAHAKERASFKSFDRDSPLCKSFDGRGDRKGAASCQRENEKSLADVSSEFGIEDDCPPFFGMGKYVQMIAGATLSAAESLKSGDTDIAIAWDGGRHHAQKGRAAGFCYVADCILAILSFKRAPPVSAHPGRRKTRIMHLDFDLHFSDAVSECFHKSSSGTALAQVLTLSIHYTAPGFYPPNPLASLPDESTDFDPFTLSLPLKQGASAKTFGRVWPVVENVKDTFSPDYVVVQCGTDGLAGDPHGIWNWNTGSEKGTLDWCISEIVNKWNAKILLLGGGGYNSPNTARAWASLTSVVLGRHIPPDTPIPDHSAFPLYAPSFTLDVPAGNMRDENSEEYLCKVEAVYSTVIARLRERFKMAFAELVQIIPKPWLPVVVAFGLVTLAKFALKTAGVLLQTFIVPGKSLKKYMSSSESGSWAVITGATDGIGKEFAVQLAKKGFNILLVSRSQDKLNVAASEIEALSKAKTKTLVIDFLAPTEEDYSALSATCSGLDIGILVNNVGRSHEFPVSFAETRLEEMQSIININTHATLRVTQIVLRNMLQQRRGLILTLTSFAGAIPSPLLATYSASKAFLQTWCDALQSELKGTGVDVECVSTYFVVSNMSRIRRPTALIPMPKPYVSSVLKKIGLPCGALWTGRPSTSTPYWSHALLDYFINVIDSKPGFIAYTLNLHKDIRRRALRKKEREAAVAAAASKRD</sequence>
<evidence type="ECO:0000256" key="4">
    <source>
        <dbReference type="ARBA" id="ARBA00022824"/>
    </source>
</evidence>
<keyword evidence="10 12" id="KW-0472">Membrane</keyword>
<dbReference type="Gene3D" id="3.40.50.720">
    <property type="entry name" value="NAD(P)-binding Rossmann-like Domain"/>
    <property type="match status" value="1"/>
</dbReference>
<dbReference type="Pfam" id="PF00106">
    <property type="entry name" value="adh_short"/>
    <property type="match status" value="1"/>
</dbReference>
<reference evidence="14" key="1">
    <citation type="submission" date="2016-06" db="EMBL/GenBank/DDBJ databases">
        <title>Draft Genome sequence of the fungus Inonotus baumii.</title>
        <authorList>
            <person name="Zhu H."/>
            <person name="Lin W."/>
        </authorList>
    </citation>
    <scope>NUCLEOTIDE SEQUENCE</scope>
    <source>
        <strain evidence="14">821</strain>
    </source>
</reference>
<dbReference type="SUPFAM" id="SSF51735">
    <property type="entry name" value="NAD(P)-binding Rossmann-fold domains"/>
    <property type="match status" value="1"/>
</dbReference>
<comment type="catalytic activity">
    <reaction evidence="12">
        <text>a very-long-chain (3R)-3-hydroxyacyl-CoA + NADP(+) = a very-long-chain 3-oxoacyl-CoA + NADPH + H(+)</text>
        <dbReference type="Rhea" id="RHEA:48680"/>
        <dbReference type="ChEBI" id="CHEBI:15378"/>
        <dbReference type="ChEBI" id="CHEBI:57783"/>
        <dbReference type="ChEBI" id="CHEBI:58349"/>
        <dbReference type="ChEBI" id="CHEBI:85440"/>
        <dbReference type="ChEBI" id="CHEBI:90725"/>
        <dbReference type="EC" id="1.1.1.330"/>
    </reaction>
</comment>
<organism evidence="14 15">
    <name type="scientific">Sanghuangporus baumii</name>
    <name type="common">Phellinus baumii</name>
    <dbReference type="NCBI Taxonomy" id="108892"/>
    <lineage>
        <taxon>Eukaryota</taxon>
        <taxon>Fungi</taxon>
        <taxon>Dikarya</taxon>
        <taxon>Basidiomycota</taxon>
        <taxon>Agaricomycotina</taxon>
        <taxon>Agaricomycetes</taxon>
        <taxon>Hymenochaetales</taxon>
        <taxon>Hymenochaetaceae</taxon>
        <taxon>Sanghuangporus</taxon>
    </lineage>
</organism>
<dbReference type="InterPro" id="IPR023801">
    <property type="entry name" value="His_deacetylse_dom"/>
</dbReference>
<evidence type="ECO:0000256" key="9">
    <source>
        <dbReference type="ARBA" id="ARBA00023098"/>
    </source>
</evidence>
<dbReference type="InterPro" id="IPR002347">
    <property type="entry name" value="SDR_fam"/>
</dbReference>
<feature type="domain" description="Histone deacetylase" evidence="13">
    <location>
        <begin position="92"/>
        <end position="434"/>
    </location>
</feature>
<keyword evidence="15" id="KW-1185">Reference proteome</keyword>
<dbReference type="GO" id="GO:0045703">
    <property type="term" value="F:ketoreductase activity"/>
    <property type="evidence" value="ECO:0007669"/>
    <property type="project" value="UniProtKB-UniRule"/>
</dbReference>
<comment type="pathway">
    <text evidence="1">Lipid metabolism; fatty acid biosynthesis.</text>
</comment>
<evidence type="ECO:0000256" key="8">
    <source>
        <dbReference type="ARBA" id="ARBA00023002"/>
    </source>
</evidence>
<dbReference type="CDD" id="cd05356">
    <property type="entry name" value="17beta-HSD1_like_SDR_c"/>
    <property type="match status" value="1"/>
</dbReference>
<keyword evidence="6 12" id="KW-0521">NADP</keyword>
<dbReference type="PANTHER" id="PTHR43086">
    <property type="entry name" value="VERY-LONG-CHAIN 3-OXOOACYL-COA REDUCTASE"/>
    <property type="match status" value="1"/>
</dbReference>
<evidence type="ECO:0000256" key="10">
    <source>
        <dbReference type="ARBA" id="ARBA00023136"/>
    </source>
</evidence>
<keyword evidence="3 12" id="KW-0812">Transmembrane</keyword>
<evidence type="ECO:0000313" key="14">
    <source>
        <dbReference type="EMBL" id="OCB85825.1"/>
    </source>
</evidence>
<comment type="caution">
    <text evidence="14">The sequence shown here is derived from an EMBL/GenBank/DDBJ whole genome shotgun (WGS) entry which is preliminary data.</text>
</comment>
<comment type="subcellular location">
    <subcellularLocation>
        <location evidence="12">Endoplasmic reticulum membrane</location>
        <topology evidence="12">Single-pass membrane protein</topology>
    </subcellularLocation>
</comment>
<evidence type="ECO:0000313" key="15">
    <source>
        <dbReference type="Proteomes" id="UP000757232"/>
    </source>
</evidence>
<dbReference type="EMBL" id="LNZH02000207">
    <property type="protein sequence ID" value="OCB85825.1"/>
    <property type="molecule type" value="Genomic_DNA"/>
</dbReference>
<dbReference type="InterPro" id="IPR023696">
    <property type="entry name" value="Ureohydrolase_dom_sf"/>
</dbReference>
<dbReference type="PRINTS" id="PR00081">
    <property type="entry name" value="GDHRDH"/>
</dbReference>
<evidence type="ECO:0000256" key="5">
    <source>
        <dbReference type="ARBA" id="ARBA00022832"/>
    </source>
</evidence>
<name>A0A9Q5HTR1_SANBA</name>
<keyword evidence="4 12" id="KW-0256">Endoplasmic reticulum</keyword>
<dbReference type="EC" id="1.1.1.330" evidence="12"/>
<evidence type="ECO:0000256" key="2">
    <source>
        <dbReference type="ARBA" id="ARBA00022516"/>
    </source>
</evidence>
<keyword evidence="2 12" id="KW-0444">Lipid biosynthesis</keyword>
<keyword evidence="11 12" id="KW-0275">Fatty acid biosynthesis</keyword>